<gene>
    <name evidence="4" type="ORF">C1SCF055_LOCUS41665</name>
</gene>
<dbReference type="EMBL" id="CAMXCT010006613">
    <property type="protein sequence ID" value="CAI4016985.1"/>
    <property type="molecule type" value="Genomic_DNA"/>
</dbReference>
<dbReference type="AlphaFoldDB" id="A0A9P1DVB7"/>
<dbReference type="GO" id="GO:0009982">
    <property type="term" value="F:pseudouridine synthase activity"/>
    <property type="evidence" value="ECO:0007669"/>
    <property type="project" value="InterPro"/>
</dbReference>
<dbReference type="EMBL" id="CAMXCT020006613">
    <property type="protein sequence ID" value="CAL1170360.1"/>
    <property type="molecule type" value="Genomic_DNA"/>
</dbReference>
<dbReference type="Proteomes" id="UP001152797">
    <property type="component" value="Unassembled WGS sequence"/>
</dbReference>
<dbReference type="Pfam" id="PF00849">
    <property type="entry name" value="PseudoU_synth_2"/>
    <property type="match status" value="1"/>
</dbReference>
<name>A0A9P1DVB7_9DINO</name>
<dbReference type="EMBL" id="CAMXCT030006613">
    <property type="protein sequence ID" value="CAL4804297.1"/>
    <property type="molecule type" value="Genomic_DNA"/>
</dbReference>
<dbReference type="Gene3D" id="1.25.40.10">
    <property type="entry name" value="Tetratricopeptide repeat domain"/>
    <property type="match status" value="2"/>
</dbReference>
<feature type="repeat" description="PPR" evidence="2">
    <location>
        <begin position="160"/>
        <end position="194"/>
    </location>
</feature>
<dbReference type="InterPro" id="IPR011990">
    <property type="entry name" value="TPR-like_helical_dom_sf"/>
</dbReference>
<protein>
    <submittedName>
        <fullName evidence="5">Pentatricopeptide repeat-containing protein, chloroplastic</fullName>
    </submittedName>
</protein>
<feature type="domain" description="Pseudouridine synthase RsuA/RluA-like" evidence="3">
    <location>
        <begin position="321"/>
        <end position="475"/>
    </location>
</feature>
<evidence type="ECO:0000256" key="1">
    <source>
        <dbReference type="ARBA" id="ARBA00022737"/>
    </source>
</evidence>
<dbReference type="Gene3D" id="3.30.2350.10">
    <property type="entry name" value="Pseudouridine synthase"/>
    <property type="match status" value="1"/>
</dbReference>
<dbReference type="OrthoDB" id="185373at2759"/>
<evidence type="ECO:0000313" key="4">
    <source>
        <dbReference type="EMBL" id="CAI4016985.1"/>
    </source>
</evidence>
<organism evidence="4">
    <name type="scientific">Cladocopium goreaui</name>
    <dbReference type="NCBI Taxonomy" id="2562237"/>
    <lineage>
        <taxon>Eukaryota</taxon>
        <taxon>Sar</taxon>
        <taxon>Alveolata</taxon>
        <taxon>Dinophyceae</taxon>
        <taxon>Suessiales</taxon>
        <taxon>Symbiodiniaceae</taxon>
        <taxon>Cladocopium</taxon>
    </lineage>
</organism>
<keyword evidence="6" id="KW-1185">Reference proteome</keyword>
<evidence type="ECO:0000313" key="5">
    <source>
        <dbReference type="EMBL" id="CAL4804297.1"/>
    </source>
</evidence>
<reference evidence="5 6" key="2">
    <citation type="submission" date="2024-05" db="EMBL/GenBank/DDBJ databases">
        <authorList>
            <person name="Chen Y."/>
            <person name="Shah S."/>
            <person name="Dougan E. K."/>
            <person name="Thang M."/>
            <person name="Chan C."/>
        </authorList>
    </citation>
    <scope>NUCLEOTIDE SEQUENCE [LARGE SCALE GENOMIC DNA]</scope>
</reference>
<evidence type="ECO:0000256" key="2">
    <source>
        <dbReference type="PROSITE-ProRule" id="PRU00708"/>
    </source>
</evidence>
<feature type="repeat" description="PPR" evidence="2">
    <location>
        <begin position="90"/>
        <end position="124"/>
    </location>
</feature>
<keyword evidence="1" id="KW-0677">Repeat</keyword>
<dbReference type="PANTHER" id="PTHR47936:SF1">
    <property type="entry name" value="PENTATRICOPEPTIDE REPEAT-CONTAINING PROTEIN GUN1, CHLOROPLASTIC"/>
    <property type="match status" value="1"/>
</dbReference>
<dbReference type="GO" id="GO:0003723">
    <property type="term" value="F:RNA binding"/>
    <property type="evidence" value="ECO:0007669"/>
    <property type="project" value="InterPro"/>
</dbReference>
<evidence type="ECO:0000313" key="6">
    <source>
        <dbReference type="Proteomes" id="UP001152797"/>
    </source>
</evidence>
<feature type="repeat" description="PPR" evidence="2">
    <location>
        <begin position="195"/>
        <end position="229"/>
    </location>
</feature>
<dbReference type="CDD" id="cd02869">
    <property type="entry name" value="PseudoU_synth_RluA_like"/>
    <property type="match status" value="1"/>
</dbReference>
<sequence>MWESALVLAQEMQAGRISLDLVSYNATMSACEKGQAWQYALGLLFQMPSLRLLPDVVSFNAAIVACEQGSKWELAPSLLTVMADSQVPPDLLTYNSMITAYVSGVQWEMALSTLTEASSHSFKPNTISFSAAITACEKGCQWEMALDVLQGMPQAMALPNLVSFNAAISACEKGWRWEEAVAIFQRLPEKSLVPDLISYNAVISACEKGAQWKMALHLLFRMDEGQLFPDEISFNSATIACEKAGAWQAAFHILEHMLVLQLLPDAVFAGSATSALRAARGPVKATHFLRSLRRFWQPCYAQPPDSQAIVAKGAGVIAIFKPAGVTTEDFVAPLREQSQPVDVLQIVSRLDHPTSGVLPLAVGTAGSMEANWLRGQFAGRLVFKEYLCLCEGPALGEAGVEGTIDAPLLTKEIDGVSRSEVSEVFGREAITKYTVVARYRPKQPAAQEATDREVMLLAVRPKTGRTHQIRVHMASIDCPLAGDLTYGFRAQNSSVRCPRLFLHCRRIQLLDINDDVFSAEAQLPRELTEVIETLDPLG</sequence>
<dbReference type="SUPFAM" id="SSF55120">
    <property type="entry name" value="Pseudouridine synthase"/>
    <property type="match status" value="1"/>
</dbReference>
<dbReference type="Pfam" id="PF13041">
    <property type="entry name" value="PPR_2"/>
    <property type="match status" value="2"/>
</dbReference>
<dbReference type="InterPro" id="IPR020103">
    <property type="entry name" value="PsdUridine_synth_cat_dom_sf"/>
</dbReference>
<dbReference type="PROSITE" id="PS51375">
    <property type="entry name" value="PPR"/>
    <property type="match status" value="3"/>
</dbReference>
<accession>A0A9P1DVB7</accession>
<dbReference type="InterPro" id="IPR006145">
    <property type="entry name" value="PsdUridine_synth_RsuA/RluA"/>
</dbReference>
<comment type="caution">
    <text evidence="4">The sequence shown here is derived from an EMBL/GenBank/DDBJ whole genome shotgun (WGS) entry which is preliminary data.</text>
</comment>
<dbReference type="GO" id="GO:0001522">
    <property type="term" value="P:pseudouridine synthesis"/>
    <property type="evidence" value="ECO:0007669"/>
    <property type="project" value="InterPro"/>
</dbReference>
<proteinExistence type="predicted"/>
<reference evidence="4" key="1">
    <citation type="submission" date="2022-10" db="EMBL/GenBank/DDBJ databases">
        <authorList>
            <person name="Chen Y."/>
            <person name="Dougan E. K."/>
            <person name="Chan C."/>
            <person name="Rhodes N."/>
            <person name="Thang M."/>
        </authorList>
    </citation>
    <scope>NUCLEOTIDE SEQUENCE</scope>
</reference>
<dbReference type="InterPro" id="IPR002885">
    <property type="entry name" value="PPR_rpt"/>
</dbReference>
<evidence type="ECO:0000259" key="3">
    <source>
        <dbReference type="Pfam" id="PF00849"/>
    </source>
</evidence>
<dbReference type="PANTHER" id="PTHR47936">
    <property type="entry name" value="PPR_LONG DOMAIN-CONTAINING PROTEIN"/>
    <property type="match status" value="1"/>
</dbReference>